<feature type="region of interest" description="Disordered" evidence="1">
    <location>
        <begin position="1"/>
        <end position="26"/>
    </location>
</feature>
<gene>
    <name evidence="2" type="ORF">WG66_16957</name>
</gene>
<protein>
    <submittedName>
        <fullName evidence="2">Uncharacterized protein</fullName>
    </submittedName>
</protein>
<accession>A0A0W0F2G0</accession>
<dbReference type="AlphaFoldDB" id="A0A0W0F2G0"/>
<organism evidence="2 3">
    <name type="scientific">Moniliophthora roreri</name>
    <name type="common">Frosty pod rot fungus</name>
    <name type="synonym">Monilia roreri</name>
    <dbReference type="NCBI Taxonomy" id="221103"/>
    <lineage>
        <taxon>Eukaryota</taxon>
        <taxon>Fungi</taxon>
        <taxon>Dikarya</taxon>
        <taxon>Basidiomycota</taxon>
        <taxon>Agaricomycotina</taxon>
        <taxon>Agaricomycetes</taxon>
        <taxon>Agaricomycetidae</taxon>
        <taxon>Agaricales</taxon>
        <taxon>Marasmiineae</taxon>
        <taxon>Marasmiaceae</taxon>
        <taxon>Moniliophthora</taxon>
    </lineage>
</organism>
<evidence type="ECO:0000256" key="1">
    <source>
        <dbReference type="SAM" id="MobiDB-lite"/>
    </source>
</evidence>
<sequence length="279" mass="29032">MSRFRASGSDSGFNFDEGDSTGEGDLTFGPGPGILLYLDLGKGWFVLGFLTRFDVEGDLDTDERVRVWAVVDIEEDDDATGPDEGIVLNGGFGGTAGMGVTVEEGGGGDEGAERDFGVASVLDDVGLDVNFGVGAVDFGGVMLADLIGIDVAFFDATTAGPFSVTARTRGGGKRDVRGVEEEEILEFEKVAVTGRSALVSGTTRSSSLFETAAETDKLAMKMGGAALETLRRLVLAAVLVRLLSASCLEIGPQFFAPSLESPILLDTPPSSQAEAHCEA</sequence>
<dbReference type="Proteomes" id="UP000054988">
    <property type="component" value="Unassembled WGS sequence"/>
</dbReference>
<name>A0A0W0F2G0_MONRR</name>
<evidence type="ECO:0000313" key="2">
    <source>
        <dbReference type="EMBL" id="KTB30495.1"/>
    </source>
</evidence>
<dbReference type="EMBL" id="LATX01002383">
    <property type="protein sequence ID" value="KTB30495.1"/>
    <property type="molecule type" value="Genomic_DNA"/>
</dbReference>
<comment type="caution">
    <text evidence="2">The sequence shown here is derived from an EMBL/GenBank/DDBJ whole genome shotgun (WGS) entry which is preliminary data.</text>
</comment>
<proteinExistence type="predicted"/>
<reference evidence="2 3" key="1">
    <citation type="submission" date="2015-12" db="EMBL/GenBank/DDBJ databases">
        <title>Draft genome sequence of Moniliophthora roreri, the causal agent of frosty pod rot of cacao.</title>
        <authorList>
            <person name="Aime M.C."/>
            <person name="Diaz-Valderrama J.R."/>
            <person name="Kijpornyongpan T."/>
            <person name="Phillips-Mora W."/>
        </authorList>
    </citation>
    <scope>NUCLEOTIDE SEQUENCE [LARGE SCALE GENOMIC DNA]</scope>
    <source>
        <strain evidence="2 3">MCA 2952</strain>
    </source>
</reference>
<evidence type="ECO:0000313" key="3">
    <source>
        <dbReference type="Proteomes" id="UP000054988"/>
    </source>
</evidence>